<name>A0ABS0DDK5_9NOCA</name>
<protein>
    <submittedName>
        <fullName evidence="1">Uncharacterized protein</fullName>
    </submittedName>
</protein>
<reference evidence="1 2" key="1">
    <citation type="submission" date="2020-10" db="EMBL/GenBank/DDBJ databases">
        <title>Identification of Nocardia species via Next-generation sequencing and recognition of intraspecies genetic diversity.</title>
        <authorList>
            <person name="Li P."/>
            <person name="Li P."/>
            <person name="Lu B."/>
        </authorList>
    </citation>
    <scope>NUCLEOTIDE SEQUENCE [LARGE SCALE GENOMIC DNA]</scope>
    <source>
        <strain evidence="1 2">BJ06-0143</strain>
    </source>
</reference>
<comment type="caution">
    <text evidence="1">The sequence shown here is derived from an EMBL/GenBank/DDBJ whole genome shotgun (WGS) entry which is preliminary data.</text>
</comment>
<evidence type="ECO:0000313" key="2">
    <source>
        <dbReference type="Proteomes" id="UP000707731"/>
    </source>
</evidence>
<sequence length="45" mass="4187">MKKTMTRTGGADSGSGVEIDGLLGMLLGLLGTSASTGSGASSGVG</sequence>
<gene>
    <name evidence="1" type="ORF">IU449_18750</name>
</gene>
<dbReference type="EMBL" id="JADLQN010000003">
    <property type="protein sequence ID" value="MBF6356560.1"/>
    <property type="molecule type" value="Genomic_DNA"/>
</dbReference>
<evidence type="ECO:0000313" key="1">
    <source>
        <dbReference type="EMBL" id="MBF6356560.1"/>
    </source>
</evidence>
<organism evidence="1 2">
    <name type="scientific">Nocardia higoensis</name>
    <dbReference type="NCBI Taxonomy" id="228599"/>
    <lineage>
        <taxon>Bacteria</taxon>
        <taxon>Bacillati</taxon>
        <taxon>Actinomycetota</taxon>
        <taxon>Actinomycetes</taxon>
        <taxon>Mycobacteriales</taxon>
        <taxon>Nocardiaceae</taxon>
        <taxon>Nocardia</taxon>
    </lineage>
</organism>
<proteinExistence type="predicted"/>
<keyword evidence="2" id="KW-1185">Reference proteome</keyword>
<dbReference type="RefSeq" id="WP_195003419.1">
    <property type="nucleotide sequence ID" value="NZ_JADLQN010000003.1"/>
</dbReference>
<dbReference type="Proteomes" id="UP000707731">
    <property type="component" value="Unassembled WGS sequence"/>
</dbReference>
<accession>A0ABS0DDK5</accession>